<proteinExistence type="predicted"/>
<feature type="compositionally biased region" description="Basic and acidic residues" evidence="1">
    <location>
        <begin position="29"/>
        <end position="41"/>
    </location>
</feature>
<feature type="chain" id="PRO_5018659282" description="DUF4148 domain-containing protein" evidence="2">
    <location>
        <begin position="22"/>
        <end position="110"/>
    </location>
</feature>
<evidence type="ECO:0000313" key="4">
    <source>
        <dbReference type="Proteomes" id="UP000275663"/>
    </source>
</evidence>
<accession>A0A3Q9BS58</accession>
<gene>
    <name evidence="3" type="ORF">EJN92_15290</name>
</gene>
<dbReference type="RefSeq" id="WP_126128615.1">
    <property type="nucleotide sequence ID" value="NZ_CP034464.1"/>
</dbReference>
<dbReference type="AlphaFoldDB" id="A0A3Q9BS58"/>
<keyword evidence="2" id="KW-0732">Signal</keyword>
<name>A0A3Q9BS58_9BURK</name>
<evidence type="ECO:0000313" key="3">
    <source>
        <dbReference type="EMBL" id="AZP13239.1"/>
    </source>
</evidence>
<dbReference type="OrthoDB" id="121460at2"/>
<feature type="signal peptide" evidence="2">
    <location>
        <begin position="1"/>
        <end position="21"/>
    </location>
</feature>
<feature type="region of interest" description="Disordered" evidence="1">
    <location>
        <begin position="25"/>
        <end position="110"/>
    </location>
</feature>
<keyword evidence="4" id="KW-1185">Reference proteome</keyword>
<protein>
    <recommendedName>
        <fullName evidence="5">DUF4148 domain-containing protein</fullName>
    </recommendedName>
</protein>
<reference evidence="3 4" key="1">
    <citation type="journal article" date="2011" name="Int. J. Syst. Evol. Microbiol.">
        <title>Description of Undibacterium oligocarboniphilum sp. nov., isolated from purified water, and Undibacterium pigrum strain CCUG 49012 as the type strain of Undibacterium parvum sp. nov., and emended descriptions of the genus Undibacterium and the species Undibacterium pigrum.</title>
        <authorList>
            <person name="Eder W."/>
            <person name="Wanner G."/>
            <person name="Ludwig W."/>
            <person name="Busse H.J."/>
            <person name="Ziemke-Kageler F."/>
            <person name="Lang E."/>
        </authorList>
    </citation>
    <scope>NUCLEOTIDE SEQUENCE [LARGE SCALE GENOMIC DNA]</scope>
    <source>
        <strain evidence="3 4">DSM 23061</strain>
    </source>
</reference>
<evidence type="ECO:0000256" key="1">
    <source>
        <dbReference type="SAM" id="MobiDB-lite"/>
    </source>
</evidence>
<dbReference type="Proteomes" id="UP000275663">
    <property type="component" value="Chromosome"/>
</dbReference>
<dbReference type="EMBL" id="CP034464">
    <property type="protein sequence ID" value="AZP13239.1"/>
    <property type="molecule type" value="Genomic_DNA"/>
</dbReference>
<evidence type="ECO:0008006" key="5">
    <source>
        <dbReference type="Google" id="ProtNLM"/>
    </source>
</evidence>
<organism evidence="3 4">
    <name type="scientific">Undibacterium parvum</name>
    <dbReference type="NCBI Taxonomy" id="401471"/>
    <lineage>
        <taxon>Bacteria</taxon>
        <taxon>Pseudomonadati</taxon>
        <taxon>Pseudomonadota</taxon>
        <taxon>Betaproteobacteria</taxon>
        <taxon>Burkholderiales</taxon>
        <taxon>Oxalobacteraceae</taxon>
        <taxon>Undibacterium</taxon>
    </lineage>
</organism>
<dbReference type="KEGG" id="upv:EJN92_15290"/>
<feature type="compositionally biased region" description="Basic and acidic residues" evidence="1">
    <location>
        <begin position="55"/>
        <end position="95"/>
    </location>
</feature>
<evidence type="ECO:0000256" key="2">
    <source>
        <dbReference type="SAM" id="SignalP"/>
    </source>
</evidence>
<sequence length="110" mass="12085">MKSVKIVSVLLATLLAIPVFAQTTATPKVDQRQENQQKRIAEGVNSGALTAKETSNLEKREAKIEADKQAAKADGKVTKHERQHLQHEEDNASKKIHDKKHNAKTTGAAH</sequence>